<dbReference type="SMR" id="A0A3B6RG41"/>
<dbReference type="EnsemblPlants" id="TraesCS7A02G193000.2">
    <property type="protein sequence ID" value="TraesCS7A02G193000.2"/>
    <property type="gene ID" value="TraesCS7A02G193000"/>
</dbReference>
<dbReference type="Gramene" id="TraesCS7A03G0449800.2">
    <property type="protein sequence ID" value="TraesCS7A03G0449800.2.CDS"/>
    <property type="gene ID" value="TraesCS7A03G0449800"/>
</dbReference>
<dbReference type="Pfam" id="PF12796">
    <property type="entry name" value="Ank_2"/>
    <property type="match status" value="1"/>
</dbReference>
<reference evidence="3" key="2">
    <citation type="submission" date="2018-10" db="UniProtKB">
        <authorList>
            <consortium name="EnsemblPlants"/>
        </authorList>
    </citation>
    <scope>IDENTIFICATION</scope>
</reference>
<dbReference type="SMART" id="SM00248">
    <property type="entry name" value="ANK"/>
    <property type="match status" value="2"/>
</dbReference>
<feature type="compositionally biased region" description="Acidic residues" evidence="2">
    <location>
        <begin position="63"/>
        <end position="77"/>
    </location>
</feature>
<protein>
    <submittedName>
        <fullName evidence="3">Uncharacterized protein</fullName>
    </submittedName>
</protein>
<dbReference type="InterPro" id="IPR002110">
    <property type="entry name" value="Ankyrin_rpt"/>
</dbReference>
<dbReference type="AlphaFoldDB" id="A0A3B6RG41"/>
<dbReference type="SUPFAM" id="SSF48403">
    <property type="entry name" value="Ankyrin repeat"/>
    <property type="match status" value="1"/>
</dbReference>
<name>A0A3B6RG41_WHEAT</name>
<feature type="repeat" description="ANK" evidence="1">
    <location>
        <begin position="175"/>
        <end position="207"/>
    </location>
</feature>
<evidence type="ECO:0000256" key="1">
    <source>
        <dbReference type="PROSITE-ProRule" id="PRU00023"/>
    </source>
</evidence>
<gene>
    <name evidence="3" type="primary">LOC123148945</name>
</gene>
<dbReference type="Proteomes" id="UP000019116">
    <property type="component" value="Chromosome 7A"/>
</dbReference>
<dbReference type="OrthoDB" id="1577640at2759"/>
<dbReference type="Gramene" id="TraesCS7A02G193000.2">
    <property type="protein sequence ID" value="TraesCS7A02G193000.2"/>
    <property type="gene ID" value="TraesCS7A02G193000"/>
</dbReference>
<keyword evidence="1" id="KW-0040">ANK repeat</keyword>
<organism evidence="3">
    <name type="scientific">Triticum aestivum</name>
    <name type="common">Wheat</name>
    <dbReference type="NCBI Taxonomy" id="4565"/>
    <lineage>
        <taxon>Eukaryota</taxon>
        <taxon>Viridiplantae</taxon>
        <taxon>Streptophyta</taxon>
        <taxon>Embryophyta</taxon>
        <taxon>Tracheophyta</taxon>
        <taxon>Spermatophyta</taxon>
        <taxon>Magnoliopsida</taxon>
        <taxon>Liliopsida</taxon>
        <taxon>Poales</taxon>
        <taxon>Poaceae</taxon>
        <taxon>BOP clade</taxon>
        <taxon>Pooideae</taxon>
        <taxon>Triticodae</taxon>
        <taxon>Triticeae</taxon>
        <taxon>Triticinae</taxon>
        <taxon>Triticum</taxon>
    </lineage>
</organism>
<keyword evidence="4" id="KW-1185">Reference proteome</keyword>
<dbReference type="PaxDb" id="4565-Traes_7AS_7317CD058.2"/>
<dbReference type="InterPro" id="IPR036770">
    <property type="entry name" value="Ankyrin_rpt-contain_sf"/>
</dbReference>
<evidence type="ECO:0000313" key="3">
    <source>
        <dbReference type="EnsemblPlants" id="TraesCS7A02G193000.2"/>
    </source>
</evidence>
<evidence type="ECO:0000256" key="2">
    <source>
        <dbReference type="SAM" id="MobiDB-lite"/>
    </source>
</evidence>
<dbReference type="PROSITE" id="PS50088">
    <property type="entry name" value="ANK_REPEAT"/>
    <property type="match status" value="1"/>
</dbReference>
<feature type="region of interest" description="Disordered" evidence="2">
    <location>
        <begin position="58"/>
        <end position="96"/>
    </location>
</feature>
<accession>A0A3B6RG41</accession>
<dbReference type="Gene3D" id="1.25.40.20">
    <property type="entry name" value="Ankyrin repeat-containing domain"/>
    <property type="match status" value="1"/>
</dbReference>
<dbReference type="PROSITE" id="PS50297">
    <property type="entry name" value="ANK_REP_REGION"/>
    <property type="match status" value="1"/>
</dbReference>
<proteinExistence type="predicted"/>
<sequence>MLPWAATASSSSSSAAALLHASPLPASHRAALPRYRPSPFLPPPLSIGFRSPARALPRGGDAFWEEPDDGSGSDYEDEGKQATGQRSSPFPSPFPLSRLVATRQQERQEQELRREIELLLTPEEEAILDQNETADVTKISSPKWHPLHTYALALQIPLMDKLLDNGVDIDLVDKDGFTPLHKAIIGKKEAVISHLLRKGANPHVTDRWHLHLSDGFGSSLATMQFAS</sequence>
<reference evidence="3" key="1">
    <citation type="submission" date="2018-08" db="EMBL/GenBank/DDBJ databases">
        <authorList>
            <person name="Rossello M."/>
        </authorList>
    </citation>
    <scope>NUCLEOTIDE SEQUENCE [LARGE SCALE GENOMIC DNA]</scope>
    <source>
        <strain evidence="3">cv. Chinese Spring</strain>
    </source>
</reference>
<evidence type="ECO:0000313" key="4">
    <source>
        <dbReference type="Proteomes" id="UP000019116"/>
    </source>
</evidence>